<dbReference type="PANTHER" id="PTHR35936:SF25">
    <property type="entry name" value="ABC TRANSPORTER SUBSTRATE-BINDING PROTEIN"/>
    <property type="match status" value="1"/>
</dbReference>
<dbReference type="Gene3D" id="3.40.190.10">
    <property type="entry name" value="Periplasmic binding protein-like II"/>
    <property type="match status" value="2"/>
</dbReference>
<sequence>MSKLAVILLLLPLLAQAAQPIRLATGEWPPYAGATLPHGGLAEQIITSAFAASGQSVSYLRLSWKRGLEMARQGKADGAILWSCRDEASQPDYLVSQPVIRSEVVLLRRVGRVLDLKHPDKARGFRLAYPDMYAYEGIPAYAQLLKASGVPPLVLSSDQAGIQALLNDRIDAYPVDRQVGLYLLRQAAPAVWQDMVTQLAQPLSQHDLCVLLHRRHPDAANWLAALNRGLARLRSSGQIDRWQAELAAPRNTAPPGHTSTGQ</sequence>
<dbReference type="SUPFAM" id="SSF53850">
    <property type="entry name" value="Periplasmic binding protein-like II"/>
    <property type="match status" value="1"/>
</dbReference>
<feature type="chain" id="PRO_5045880582" evidence="1">
    <location>
        <begin position="18"/>
        <end position="262"/>
    </location>
</feature>
<evidence type="ECO:0000313" key="2">
    <source>
        <dbReference type="EMBL" id="MDN3575306.1"/>
    </source>
</evidence>
<dbReference type="PANTHER" id="PTHR35936">
    <property type="entry name" value="MEMBRANE-BOUND LYTIC MUREIN TRANSGLYCOSYLASE F"/>
    <property type="match status" value="1"/>
</dbReference>
<dbReference type="EMBL" id="JAUFPU010000001">
    <property type="protein sequence ID" value="MDN3575306.1"/>
    <property type="molecule type" value="Genomic_DNA"/>
</dbReference>
<evidence type="ECO:0000256" key="1">
    <source>
        <dbReference type="SAM" id="SignalP"/>
    </source>
</evidence>
<comment type="caution">
    <text evidence="2">The sequence shown here is derived from an EMBL/GenBank/DDBJ whole genome shotgun (WGS) entry which is preliminary data.</text>
</comment>
<dbReference type="Proteomes" id="UP001180081">
    <property type="component" value="Unassembled WGS sequence"/>
</dbReference>
<keyword evidence="3" id="KW-1185">Reference proteome</keyword>
<accession>A0ABT8B0R2</accession>
<reference evidence="2" key="1">
    <citation type="journal article" date="2014" name="Int. J. Syst. Evol. Microbiol.">
        <title>Complete genome of a new Firmicutes species belonging to the dominant human colonic microbiota ('Ruminococcus bicirculans') reveals two chromosomes and a selective capacity to utilize plant glucans.</title>
        <authorList>
            <consortium name="NISC Comparative Sequencing Program"/>
            <person name="Wegmann U."/>
            <person name="Louis P."/>
            <person name="Goesmann A."/>
            <person name="Henrissat B."/>
            <person name="Duncan S.H."/>
            <person name="Flint H.J."/>
        </authorList>
    </citation>
    <scope>NUCLEOTIDE SEQUENCE</scope>
    <source>
        <strain evidence="2">CECT 7703</strain>
    </source>
</reference>
<evidence type="ECO:0000313" key="3">
    <source>
        <dbReference type="Proteomes" id="UP001180081"/>
    </source>
</evidence>
<gene>
    <name evidence="2" type="ORF">QWZ03_00785</name>
</gene>
<feature type="signal peptide" evidence="1">
    <location>
        <begin position="1"/>
        <end position="17"/>
    </location>
</feature>
<dbReference type="RefSeq" id="WP_290330980.1">
    <property type="nucleotide sequence ID" value="NZ_JAUFPU010000001.1"/>
</dbReference>
<reference evidence="2" key="2">
    <citation type="submission" date="2023-06" db="EMBL/GenBank/DDBJ databases">
        <authorList>
            <person name="Lucena T."/>
            <person name="Sun Q."/>
        </authorList>
    </citation>
    <scope>NUCLEOTIDE SEQUENCE</scope>
    <source>
        <strain evidence="2">CECT 7703</strain>
    </source>
</reference>
<name>A0ABT8B0R2_9NEIS</name>
<protein>
    <submittedName>
        <fullName evidence="2">Transporter substrate-binding domain-containing protein</fullName>
    </submittedName>
</protein>
<proteinExistence type="predicted"/>
<keyword evidence="1" id="KW-0732">Signal</keyword>
<organism evidence="2 3">
    <name type="scientific">Chitinimonas viridis</name>
    <dbReference type="NCBI Taxonomy" id="664880"/>
    <lineage>
        <taxon>Bacteria</taxon>
        <taxon>Pseudomonadati</taxon>
        <taxon>Pseudomonadota</taxon>
        <taxon>Betaproteobacteria</taxon>
        <taxon>Neisseriales</taxon>
        <taxon>Chitinibacteraceae</taxon>
        <taxon>Chitinimonas</taxon>
    </lineage>
</organism>